<sequence>MTPMMNQITRRWGMALATILCLSTSLPVLAQRSTASSHAAYSSGSSYGDSRRFVIGGNFSFWRNEDAKTTAFALSPGAMYLLNDDLGFGANLSIQNQSQEGGNSQTHFLIRPFARYYLANVNPLHFYLEGGLGVSTGGGTTGFEIGVRPGMSLELSRLIHLNMYWGFIGYRTKFAFSGGEGTSASGFGLAFTPANLLLGIEFHL</sequence>
<reference evidence="2 3" key="1">
    <citation type="submission" date="2014-01" db="EMBL/GenBank/DDBJ databases">
        <authorList>
            <person name="Durkin A.S."/>
            <person name="McCorrison J."/>
            <person name="Torralba M."/>
            <person name="Gillis M."/>
            <person name="Haft D.H."/>
            <person name="Methe B."/>
            <person name="Sutton G."/>
            <person name="Nelson K.E."/>
        </authorList>
    </citation>
    <scope>NUCLEOTIDE SEQUENCE [LARGE SCALE GENOMIC DNA]</scope>
    <source>
        <strain evidence="2 3">ATCC 51270</strain>
    </source>
</reference>
<organism evidence="2 3">
    <name type="scientific">Porphyromonas catoniae ATCC 51270</name>
    <dbReference type="NCBI Taxonomy" id="887901"/>
    <lineage>
        <taxon>Bacteria</taxon>
        <taxon>Pseudomonadati</taxon>
        <taxon>Bacteroidota</taxon>
        <taxon>Bacteroidia</taxon>
        <taxon>Bacteroidales</taxon>
        <taxon>Porphyromonadaceae</taxon>
        <taxon>Porphyromonas</taxon>
    </lineage>
</organism>
<feature type="chain" id="PRO_5004990725" description="Outer membrane protein beta-barrel domain protein" evidence="1">
    <location>
        <begin position="31"/>
        <end position="204"/>
    </location>
</feature>
<feature type="signal peptide" evidence="1">
    <location>
        <begin position="1"/>
        <end position="30"/>
    </location>
</feature>
<gene>
    <name evidence="2" type="ORF">HMPREF0636_1613</name>
</gene>
<keyword evidence="1" id="KW-0732">Signal</keyword>
<evidence type="ECO:0000256" key="1">
    <source>
        <dbReference type="SAM" id="SignalP"/>
    </source>
</evidence>
<evidence type="ECO:0000313" key="3">
    <source>
        <dbReference type="Proteomes" id="UP000023482"/>
    </source>
</evidence>
<evidence type="ECO:0000313" key="2">
    <source>
        <dbReference type="EMBL" id="EWC92533.1"/>
    </source>
</evidence>
<name>Z4WTB3_9PORP</name>
<protein>
    <recommendedName>
        <fullName evidence="4">Outer membrane protein beta-barrel domain protein</fullName>
    </recommendedName>
</protein>
<evidence type="ECO:0008006" key="4">
    <source>
        <dbReference type="Google" id="ProtNLM"/>
    </source>
</evidence>
<comment type="caution">
    <text evidence="2">The sequence shown here is derived from an EMBL/GenBank/DDBJ whole genome shotgun (WGS) entry which is preliminary data.</text>
</comment>
<dbReference type="PATRIC" id="fig|887901.3.peg.806"/>
<proteinExistence type="predicted"/>
<keyword evidence="3" id="KW-1185">Reference proteome</keyword>
<dbReference type="AlphaFoldDB" id="Z4WTB3"/>
<dbReference type="Proteomes" id="UP000023482">
    <property type="component" value="Unassembled WGS sequence"/>
</dbReference>
<accession>Z4WTB3</accession>
<dbReference type="EMBL" id="JDFF01000012">
    <property type="protein sequence ID" value="EWC92533.1"/>
    <property type="molecule type" value="Genomic_DNA"/>
</dbReference>